<sequence>MNFVDLQQVHPDTRNDNFVDSGANSEKVENDVFNIPSDEQSLGVPISSINLDNQDDVGSGPKAVQNIKEIRTTAPSLGNTSEGLQAGKGMNDDDFGLSYESQEFGGHPEMQEKYQLPMDLKLHSDSTNKQTIKFYGYLNMEEKSIYPPAIRQHLLDGSLTEGLEIDSFISGMSEMSEEIGDVTELDESHMQYCAGLNRETVWNRNGIAGYLADRSLDVHIPSINLDHHDDAAGRKAVQKISEISAAPLGLGNAPDCRSRKDL</sequence>
<dbReference type="Proteomes" id="UP001054252">
    <property type="component" value="Unassembled WGS sequence"/>
</dbReference>
<name>A0AAV5MLD1_9ROSI</name>
<accession>A0AAV5MLD1</accession>
<proteinExistence type="predicted"/>
<reference evidence="2 3" key="1">
    <citation type="journal article" date="2021" name="Commun. Biol.">
        <title>The genome of Shorea leprosula (Dipterocarpaceae) highlights the ecological relevance of drought in aseasonal tropical rainforests.</title>
        <authorList>
            <person name="Ng K.K.S."/>
            <person name="Kobayashi M.J."/>
            <person name="Fawcett J.A."/>
            <person name="Hatakeyama M."/>
            <person name="Paape T."/>
            <person name="Ng C.H."/>
            <person name="Ang C.C."/>
            <person name="Tnah L.H."/>
            <person name="Lee C.T."/>
            <person name="Nishiyama T."/>
            <person name="Sese J."/>
            <person name="O'Brien M.J."/>
            <person name="Copetti D."/>
            <person name="Mohd Noor M.I."/>
            <person name="Ong R.C."/>
            <person name="Putra M."/>
            <person name="Sireger I.Z."/>
            <person name="Indrioko S."/>
            <person name="Kosugi Y."/>
            <person name="Izuno A."/>
            <person name="Isagi Y."/>
            <person name="Lee S.L."/>
            <person name="Shimizu K.K."/>
        </authorList>
    </citation>
    <scope>NUCLEOTIDE SEQUENCE [LARGE SCALE GENOMIC DNA]</scope>
    <source>
        <strain evidence="2">214</strain>
    </source>
</reference>
<organism evidence="2 3">
    <name type="scientific">Rubroshorea leprosula</name>
    <dbReference type="NCBI Taxonomy" id="152421"/>
    <lineage>
        <taxon>Eukaryota</taxon>
        <taxon>Viridiplantae</taxon>
        <taxon>Streptophyta</taxon>
        <taxon>Embryophyta</taxon>
        <taxon>Tracheophyta</taxon>
        <taxon>Spermatophyta</taxon>
        <taxon>Magnoliopsida</taxon>
        <taxon>eudicotyledons</taxon>
        <taxon>Gunneridae</taxon>
        <taxon>Pentapetalae</taxon>
        <taxon>rosids</taxon>
        <taxon>malvids</taxon>
        <taxon>Malvales</taxon>
        <taxon>Dipterocarpaceae</taxon>
        <taxon>Rubroshorea</taxon>
    </lineage>
</organism>
<evidence type="ECO:0000313" key="3">
    <source>
        <dbReference type="Proteomes" id="UP001054252"/>
    </source>
</evidence>
<evidence type="ECO:0000256" key="1">
    <source>
        <dbReference type="SAM" id="MobiDB-lite"/>
    </source>
</evidence>
<dbReference type="EMBL" id="BPVZ01000321">
    <property type="protein sequence ID" value="GKV49809.1"/>
    <property type="molecule type" value="Genomic_DNA"/>
</dbReference>
<gene>
    <name evidence="2" type="ORF">SLEP1_g56540</name>
</gene>
<dbReference type="AlphaFoldDB" id="A0AAV5MLD1"/>
<comment type="caution">
    <text evidence="2">The sequence shown here is derived from an EMBL/GenBank/DDBJ whole genome shotgun (WGS) entry which is preliminary data.</text>
</comment>
<feature type="region of interest" description="Disordered" evidence="1">
    <location>
        <begin position="1"/>
        <end position="24"/>
    </location>
</feature>
<protein>
    <submittedName>
        <fullName evidence="2">Uncharacterized protein</fullName>
    </submittedName>
</protein>
<keyword evidence="3" id="KW-1185">Reference proteome</keyword>
<evidence type="ECO:0000313" key="2">
    <source>
        <dbReference type="EMBL" id="GKV49809.1"/>
    </source>
</evidence>